<dbReference type="GO" id="GO:0003700">
    <property type="term" value="F:DNA-binding transcription factor activity"/>
    <property type="evidence" value="ECO:0007669"/>
    <property type="project" value="InterPro"/>
</dbReference>
<dbReference type="Pfam" id="PF12833">
    <property type="entry name" value="HTH_18"/>
    <property type="match status" value="1"/>
</dbReference>
<accession>A0A233S1A8</accession>
<dbReference type="AlphaFoldDB" id="A0A233S1A8"/>
<name>A0A233S1A8_STRDA</name>
<evidence type="ECO:0000313" key="6">
    <source>
        <dbReference type="Proteomes" id="UP000215483"/>
    </source>
</evidence>
<dbReference type="Gene3D" id="1.10.10.60">
    <property type="entry name" value="Homeodomain-like"/>
    <property type="match status" value="1"/>
</dbReference>
<dbReference type="EMBL" id="MCGQ01000045">
    <property type="protein sequence ID" value="OXY89441.1"/>
    <property type="molecule type" value="Genomic_DNA"/>
</dbReference>
<dbReference type="GO" id="GO:0043565">
    <property type="term" value="F:sequence-specific DNA binding"/>
    <property type="evidence" value="ECO:0007669"/>
    <property type="project" value="InterPro"/>
</dbReference>
<evidence type="ECO:0000256" key="1">
    <source>
        <dbReference type="ARBA" id="ARBA00023015"/>
    </source>
</evidence>
<organism evidence="5 6">
    <name type="scientific">Streptomyces diastatochromogenes</name>
    <dbReference type="NCBI Taxonomy" id="42236"/>
    <lineage>
        <taxon>Bacteria</taxon>
        <taxon>Bacillati</taxon>
        <taxon>Actinomycetota</taxon>
        <taxon>Actinomycetes</taxon>
        <taxon>Kitasatosporales</taxon>
        <taxon>Streptomycetaceae</taxon>
        <taxon>Streptomyces</taxon>
    </lineage>
</organism>
<comment type="caution">
    <text evidence="5">The sequence shown here is derived from an EMBL/GenBank/DDBJ whole genome shotgun (WGS) entry which is preliminary data.</text>
</comment>
<dbReference type="InterPro" id="IPR018060">
    <property type="entry name" value="HTH_AraC"/>
</dbReference>
<dbReference type="SUPFAM" id="SSF46689">
    <property type="entry name" value="Homeodomain-like"/>
    <property type="match status" value="1"/>
</dbReference>
<dbReference type="PANTHER" id="PTHR46796">
    <property type="entry name" value="HTH-TYPE TRANSCRIPTIONAL ACTIVATOR RHAS-RELATED"/>
    <property type="match status" value="1"/>
</dbReference>
<dbReference type="SMART" id="SM00342">
    <property type="entry name" value="HTH_ARAC"/>
    <property type="match status" value="1"/>
</dbReference>
<dbReference type="InterPro" id="IPR050204">
    <property type="entry name" value="AraC_XylS_family_regulators"/>
</dbReference>
<dbReference type="PANTHER" id="PTHR46796:SF6">
    <property type="entry name" value="ARAC SUBFAMILY"/>
    <property type="match status" value="1"/>
</dbReference>
<evidence type="ECO:0000256" key="3">
    <source>
        <dbReference type="ARBA" id="ARBA00023163"/>
    </source>
</evidence>
<keyword evidence="3" id="KW-0804">Transcription</keyword>
<protein>
    <submittedName>
        <fullName evidence="5">Transcriptional regulator</fullName>
    </submittedName>
</protein>
<proteinExistence type="predicted"/>
<dbReference type="PROSITE" id="PS01124">
    <property type="entry name" value="HTH_ARAC_FAMILY_2"/>
    <property type="match status" value="1"/>
</dbReference>
<dbReference type="InterPro" id="IPR020449">
    <property type="entry name" value="Tscrpt_reg_AraC-type_HTH"/>
</dbReference>
<keyword evidence="6" id="KW-1185">Reference proteome</keyword>
<evidence type="ECO:0000259" key="4">
    <source>
        <dbReference type="PROSITE" id="PS01124"/>
    </source>
</evidence>
<evidence type="ECO:0000256" key="2">
    <source>
        <dbReference type="ARBA" id="ARBA00023125"/>
    </source>
</evidence>
<gene>
    <name evidence="5" type="ORF">BEK98_38140</name>
</gene>
<dbReference type="PRINTS" id="PR00032">
    <property type="entry name" value="HTHARAC"/>
</dbReference>
<reference evidence="5 6" key="1">
    <citation type="submission" date="2016-07" db="EMBL/GenBank/DDBJ databases">
        <title>Draft genome of Streptomyces diastatochromogenes.</title>
        <authorList>
            <person name="Podduturi R."/>
            <person name="Lukassen M.B."/>
            <person name="Clausen N."/>
            <person name="Nielsen J.L."/>
            <person name="Jorgensen N.O."/>
        </authorList>
    </citation>
    <scope>NUCLEOTIDE SEQUENCE [LARGE SCALE GENOMIC DNA]</scope>
    <source>
        <strain evidence="5 6">DSM 40608</strain>
    </source>
</reference>
<keyword evidence="2" id="KW-0238">DNA-binding</keyword>
<feature type="domain" description="HTH araC/xylS-type" evidence="4">
    <location>
        <begin position="200"/>
        <end position="301"/>
    </location>
</feature>
<dbReference type="Proteomes" id="UP000215483">
    <property type="component" value="Unassembled WGS sequence"/>
</dbReference>
<sequence>MTGIGASDGHPGSPRSGRVWRRAMGLDILITDPAPAVLPRERSPYGQPDLAAEPRRWTARDSGEYLFVGVRGGGPLLLQEPSQDGVLGPGDICFYDLHRPPSLHLPERCRTKTFLLSREQLGLADRDLHRITRVPVRRDSRMGSLLSPFLSDLADTAVVSRAAVGEMLAWNAANLLTTLATEHLRENGRAAVGDQPSLVCRILRFIDLNLGDVDLSPERIARAHHISVRYLHKLFADQGTTVGRRILLRRLEECRRELADRSRGTLTIAAVAGRWGFASATHFSRVFRATYGTTPREWRDSADR</sequence>
<evidence type="ECO:0000313" key="5">
    <source>
        <dbReference type="EMBL" id="OXY89441.1"/>
    </source>
</evidence>
<dbReference type="InterPro" id="IPR009057">
    <property type="entry name" value="Homeodomain-like_sf"/>
</dbReference>
<keyword evidence="1" id="KW-0805">Transcription regulation</keyword>